<dbReference type="OrthoDB" id="6355241at2759"/>
<feature type="domain" description="C-type lectin" evidence="2">
    <location>
        <begin position="35"/>
        <end position="154"/>
    </location>
</feature>
<feature type="signal peptide" evidence="1">
    <location>
        <begin position="1"/>
        <end position="18"/>
    </location>
</feature>
<dbReference type="InterPro" id="IPR016187">
    <property type="entry name" value="CTDL_fold"/>
</dbReference>
<sequence>MTGFRLLSLVGILAVVAATNIKPANTKCHSPFTEISGRCVHIDVSKTGTWQNMRKFCQQLGGDLVNLSDLQFYGDILLYIESLHLPHASFWIGATDEATEDVWMWTDGTPVRMGTPFWANYGDNNYQMPTGGEKQNCVMLDVNFHYYFNDFTCSNTDVSPICEK</sequence>
<dbReference type="Pfam" id="PF00059">
    <property type="entry name" value="Lectin_C"/>
    <property type="match status" value="1"/>
</dbReference>
<keyword evidence="1" id="KW-0732">Signal</keyword>
<evidence type="ECO:0000259" key="2">
    <source>
        <dbReference type="PROSITE" id="PS50041"/>
    </source>
</evidence>
<dbReference type="InterPro" id="IPR001304">
    <property type="entry name" value="C-type_lectin-like"/>
</dbReference>
<dbReference type="SMR" id="B5SX66"/>
<feature type="chain" id="PRO_5002835911" evidence="1">
    <location>
        <begin position="19"/>
        <end position="164"/>
    </location>
</feature>
<dbReference type="PROSITE" id="PS50041">
    <property type="entry name" value="C_TYPE_LECTIN_2"/>
    <property type="match status" value="1"/>
</dbReference>
<organism evidence="3">
    <name type="scientific">Portunus trituberculatus</name>
    <name type="common">Swimming crab</name>
    <name type="synonym">Neptunus trituberculatus</name>
    <dbReference type="NCBI Taxonomy" id="210409"/>
    <lineage>
        <taxon>Eukaryota</taxon>
        <taxon>Metazoa</taxon>
        <taxon>Ecdysozoa</taxon>
        <taxon>Arthropoda</taxon>
        <taxon>Crustacea</taxon>
        <taxon>Multicrustacea</taxon>
        <taxon>Malacostraca</taxon>
        <taxon>Eumalacostraca</taxon>
        <taxon>Eucarida</taxon>
        <taxon>Decapoda</taxon>
        <taxon>Pleocyemata</taxon>
        <taxon>Brachyura</taxon>
        <taxon>Eubrachyura</taxon>
        <taxon>Portunoidea</taxon>
        <taxon>Portunidae</taxon>
        <taxon>Portuninae</taxon>
        <taxon>Portunus</taxon>
    </lineage>
</organism>
<dbReference type="PANTHER" id="PTHR22803">
    <property type="entry name" value="MANNOSE, PHOSPHOLIPASE, LECTIN RECEPTOR RELATED"/>
    <property type="match status" value="1"/>
</dbReference>
<dbReference type="GO" id="GO:0030246">
    <property type="term" value="F:carbohydrate binding"/>
    <property type="evidence" value="ECO:0007669"/>
    <property type="project" value="UniProtKB-KW"/>
</dbReference>
<dbReference type="Gene3D" id="3.10.100.10">
    <property type="entry name" value="Mannose-Binding Protein A, subunit A"/>
    <property type="match status" value="1"/>
</dbReference>
<dbReference type="SUPFAM" id="SSF56436">
    <property type="entry name" value="C-type lectin-like"/>
    <property type="match status" value="1"/>
</dbReference>
<name>B5SX66_PORTR</name>
<dbReference type="InterPro" id="IPR016186">
    <property type="entry name" value="C-type_lectin-like/link_sf"/>
</dbReference>
<dbReference type="AlphaFoldDB" id="B5SX66"/>
<dbReference type="InterPro" id="IPR050111">
    <property type="entry name" value="C-type_lectin/snaclec_domain"/>
</dbReference>
<reference evidence="3" key="1">
    <citation type="journal article" date="2008" name="Fish Shellfish Immunol.">
        <title>A C-type lectin like-domain (CTLD)-containing protein (PtLP) from the swimming crab Portunus trituberculatus.</title>
        <authorList>
            <person name="Kong H.J."/>
            <person name="Park E.M."/>
            <person name="Nam B.H."/>
            <person name="Kim Y.O."/>
            <person name="Kim W.J."/>
            <person name="Park H.J."/>
            <person name="Lee C.H."/>
            <person name="Lee S.J."/>
        </authorList>
    </citation>
    <scope>NUCLEOTIDE SEQUENCE</scope>
</reference>
<dbReference type="EMBL" id="EU477491">
    <property type="protein sequence ID" value="ACC86854.1"/>
    <property type="molecule type" value="mRNA"/>
</dbReference>
<protein>
    <submittedName>
        <fullName evidence="3">C-type lectin-like domain-containing protein PtLP</fullName>
    </submittedName>
</protein>
<dbReference type="SMART" id="SM00034">
    <property type="entry name" value="CLECT"/>
    <property type="match status" value="1"/>
</dbReference>
<dbReference type="CDD" id="cd00037">
    <property type="entry name" value="CLECT"/>
    <property type="match status" value="1"/>
</dbReference>
<evidence type="ECO:0000256" key="1">
    <source>
        <dbReference type="SAM" id="SignalP"/>
    </source>
</evidence>
<proteinExistence type="evidence at transcript level"/>
<keyword evidence="3" id="KW-0430">Lectin</keyword>
<accession>B5SX66</accession>
<evidence type="ECO:0000313" key="3">
    <source>
        <dbReference type="EMBL" id="ACC86854.1"/>
    </source>
</evidence>